<dbReference type="GO" id="GO:0016757">
    <property type="term" value="F:glycosyltransferase activity"/>
    <property type="evidence" value="ECO:0007669"/>
    <property type="project" value="UniProtKB-KW"/>
</dbReference>
<dbReference type="Pfam" id="PF13641">
    <property type="entry name" value="Glyco_tranf_2_3"/>
    <property type="match status" value="1"/>
</dbReference>
<keyword evidence="6" id="KW-1185">Reference proteome</keyword>
<keyword evidence="2" id="KW-0328">Glycosyltransferase</keyword>
<feature type="transmembrane region" description="Helical" evidence="4">
    <location>
        <begin position="333"/>
        <end position="352"/>
    </location>
</feature>
<evidence type="ECO:0000256" key="1">
    <source>
        <dbReference type="ARBA" id="ARBA00006739"/>
    </source>
</evidence>
<feature type="transmembrane region" description="Helical" evidence="4">
    <location>
        <begin position="364"/>
        <end position="384"/>
    </location>
</feature>
<evidence type="ECO:0000313" key="6">
    <source>
        <dbReference type="Proteomes" id="UP000253034"/>
    </source>
</evidence>
<keyword evidence="3 5" id="KW-0808">Transferase</keyword>
<evidence type="ECO:0000313" key="5">
    <source>
        <dbReference type="EMBL" id="RCX09976.1"/>
    </source>
</evidence>
<dbReference type="RefSeq" id="WP_114299638.1">
    <property type="nucleotide sequence ID" value="NZ_QPJT01000031.1"/>
</dbReference>
<dbReference type="SUPFAM" id="SSF53448">
    <property type="entry name" value="Nucleotide-diphospho-sugar transferases"/>
    <property type="match status" value="1"/>
</dbReference>
<keyword evidence="4" id="KW-0812">Transmembrane</keyword>
<keyword evidence="4" id="KW-1133">Transmembrane helix</keyword>
<comment type="similarity">
    <text evidence="1">Belongs to the glycosyltransferase 2 family.</text>
</comment>
<dbReference type="PANTHER" id="PTHR43630">
    <property type="entry name" value="POLY-BETA-1,6-N-ACETYL-D-GLUCOSAMINE SYNTHASE"/>
    <property type="match status" value="1"/>
</dbReference>
<keyword evidence="4" id="KW-0472">Membrane</keyword>
<sequence length="412" mass="47433">MLNIVGMVFQYALLSVFLYYFIISVFGWFKRKEASASMFPPKNKFAVIVAAHNEEIVIGSIVKNLKQLNYPRDMYDILVIADNCSDKTAKVARQNGASVYERFDSVKKGKGYSLEWMFKKLFAADKIYDAICIFDADNLASPNFLLEMNKQLCMGNKVIQGYLDSKNPSDSWISGNYSISYWTSNRLFQLPRHYLGLSCALGGTGFVMAWDVLKEIGWGATCLTEDLEFSMKLVLKNMRVSWSHEAVVYDEKPLHLPQSWRQRRRWMQGHCNCAQRFLKKLILKAFRDRDKVAFDAGMYLLQPFIIVANAVNMIITGVSFLTGEKSIVLNTRTVLLALLLLILTYYSIIFVFAEGKLTKRILRYFITFPIYSLTWVPIIIHGFIDRNKNEWVHTVHTRALDITDVKSLERVS</sequence>
<feature type="transmembrane region" description="Helical" evidence="4">
    <location>
        <begin position="299"/>
        <end position="321"/>
    </location>
</feature>
<dbReference type="PANTHER" id="PTHR43630:SF1">
    <property type="entry name" value="POLY-BETA-1,6-N-ACETYL-D-GLUCOSAMINE SYNTHASE"/>
    <property type="match status" value="1"/>
</dbReference>
<feature type="transmembrane region" description="Helical" evidence="4">
    <location>
        <begin position="6"/>
        <end position="29"/>
    </location>
</feature>
<gene>
    <name evidence="5" type="ORF">DFR58_13120</name>
</gene>
<name>A0A369ANY2_9FIRM</name>
<dbReference type="OrthoDB" id="9797391at2"/>
<evidence type="ECO:0000256" key="3">
    <source>
        <dbReference type="ARBA" id="ARBA00022679"/>
    </source>
</evidence>
<protein>
    <submittedName>
        <fullName evidence="5">Cellulose synthase/poly-beta-1,6-N-acetylglucosamine synthase-like glycosyltransferase</fullName>
    </submittedName>
</protein>
<evidence type="ECO:0000256" key="4">
    <source>
        <dbReference type="SAM" id="Phobius"/>
    </source>
</evidence>
<dbReference type="Proteomes" id="UP000253034">
    <property type="component" value="Unassembled WGS sequence"/>
</dbReference>
<organism evidence="5 6">
    <name type="scientific">Anaerobacterium chartisolvens</name>
    <dbReference type="NCBI Taxonomy" id="1297424"/>
    <lineage>
        <taxon>Bacteria</taxon>
        <taxon>Bacillati</taxon>
        <taxon>Bacillota</taxon>
        <taxon>Clostridia</taxon>
        <taxon>Eubacteriales</taxon>
        <taxon>Oscillospiraceae</taxon>
        <taxon>Anaerobacterium</taxon>
    </lineage>
</organism>
<accession>A0A369ANY2</accession>
<dbReference type="Gene3D" id="3.90.550.10">
    <property type="entry name" value="Spore Coat Polysaccharide Biosynthesis Protein SpsA, Chain A"/>
    <property type="match status" value="1"/>
</dbReference>
<dbReference type="AlphaFoldDB" id="A0A369ANY2"/>
<proteinExistence type="inferred from homology"/>
<dbReference type="CDD" id="cd06438">
    <property type="entry name" value="EpsO_like"/>
    <property type="match status" value="1"/>
</dbReference>
<comment type="caution">
    <text evidence="5">The sequence shown here is derived from an EMBL/GenBank/DDBJ whole genome shotgun (WGS) entry which is preliminary data.</text>
</comment>
<dbReference type="EMBL" id="QPJT01000031">
    <property type="protein sequence ID" value="RCX09976.1"/>
    <property type="molecule type" value="Genomic_DNA"/>
</dbReference>
<dbReference type="InterPro" id="IPR029044">
    <property type="entry name" value="Nucleotide-diphossugar_trans"/>
</dbReference>
<reference evidence="5 6" key="1">
    <citation type="submission" date="2018-07" db="EMBL/GenBank/DDBJ databases">
        <title>Genomic Encyclopedia of Type Strains, Phase IV (KMG-IV): sequencing the most valuable type-strain genomes for metagenomic binning, comparative biology and taxonomic classification.</title>
        <authorList>
            <person name="Goeker M."/>
        </authorList>
    </citation>
    <scope>NUCLEOTIDE SEQUENCE [LARGE SCALE GENOMIC DNA]</scope>
    <source>
        <strain evidence="5 6">DSM 27016</strain>
    </source>
</reference>
<evidence type="ECO:0000256" key="2">
    <source>
        <dbReference type="ARBA" id="ARBA00022676"/>
    </source>
</evidence>